<feature type="domain" description="TauD/TfdA-like" evidence="2">
    <location>
        <begin position="113"/>
        <end position="367"/>
    </location>
</feature>
<dbReference type="Gene3D" id="3.60.130.10">
    <property type="entry name" value="Clavaminate synthase-like"/>
    <property type="match status" value="1"/>
</dbReference>
<evidence type="ECO:0000313" key="4">
    <source>
        <dbReference type="Proteomes" id="UP000054342"/>
    </source>
</evidence>
<dbReference type="Proteomes" id="UP000054342">
    <property type="component" value="Unassembled WGS sequence"/>
</dbReference>
<evidence type="ECO:0000256" key="1">
    <source>
        <dbReference type="ARBA" id="ARBA00023002"/>
    </source>
</evidence>
<evidence type="ECO:0000259" key="2">
    <source>
        <dbReference type="Pfam" id="PF02668"/>
    </source>
</evidence>
<evidence type="ECO:0000313" key="3">
    <source>
        <dbReference type="EMBL" id="KIW54572.1"/>
    </source>
</evidence>
<dbReference type="EMBL" id="KN847320">
    <property type="protein sequence ID" value="KIW54572.1"/>
    <property type="molecule type" value="Genomic_DNA"/>
</dbReference>
<dbReference type="InterPro" id="IPR042098">
    <property type="entry name" value="TauD-like_sf"/>
</dbReference>
<accession>A0A0D2CWN5</accession>
<dbReference type="InterPro" id="IPR050411">
    <property type="entry name" value="AlphaKG_dependent_hydroxylases"/>
</dbReference>
<dbReference type="PANTHER" id="PTHR10696:SF54">
    <property type="entry name" value="FAMILY OXIDOREDUCTASE, PUTATIVE (AFU_ORTHOLOGUE AFUA_4G13850)-RELATED"/>
    <property type="match status" value="1"/>
</dbReference>
<dbReference type="RefSeq" id="XP_013315156.1">
    <property type="nucleotide sequence ID" value="XM_013459702.1"/>
</dbReference>
<name>A0A0D2CWN5_9EURO</name>
<dbReference type="PANTHER" id="PTHR10696">
    <property type="entry name" value="GAMMA-BUTYROBETAINE HYDROXYLASE-RELATED"/>
    <property type="match status" value="1"/>
</dbReference>
<keyword evidence="1" id="KW-0560">Oxidoreductase</keyword>
<keyword evidence="4" id="KW-1185">Reference proteome</keyword>
<protein>
    <recommendedName>
        <fullName evidence="2">TauD/TfdA-like domain-containing protein</fullName>
    </recommendedName>
</protein>
<proteinExistence type="predicted"/>
<dbReference type="GO" id="GO:0016491">
    <property type="term" value="F:oxidoreductase activity"/>
    <property type="evidence" value="ECO:0007669"/>
    <property type="project" value="UniProtKB-KW"/>
</dbReference>
<dbReference type="InterPro" id="IPR003819">
    <property type="entry name" value="TauD/TfdA-like"/>
</dbReference>
<dbReference type="STRING" id="348802.A0A0D2CWN5"/>
<dbReference type="GeneID" id="25328831"/>
<dbReference type="SUPFAM" id="SSF51197">
    <property type="entry name" value="Clavaminate synthase-like"/>
    <property type="match status" value="1"/>
</dbReference>
<sequence>MTCLEAPISLLSPYSPADPKAAQQRLVTPAFPGIEAEFSLDKYLCREALLAATNTWRTKLPTGFPLRIDSPAVWSSSTLTVANVTYRVSQADASELKSALEHFIESGLDLNRIAPDTFHLPSFGPKLRDMSRAIHSGTGVFIIKGLQPDKYDLRSNVIIFAGISSYIGDQRGRQSAQNDVLSRCLGRLKTRANLLTTTRAPDVVVPNLDIKPFHNDHCDILALYVLETARAGGATRWASFAQMYNEMVREKPQVLEVLARNDWPHETPSRAVKHLPLMFIEGGNPFVSFTRFALTGLPSYPRGPNAPQLSPEQADALDTLQFVAGKYAVEVEQEKGDILLINNRAVLHARDKIRDTSDDSRRHLMRLCLRDTEFGRPIPDDLKRRWGDIFDGNDCKNGKWMLAKEHDASFVSNSRFDSAFTNDETTGSHG</sequence>
<dbReference type="HOGENOM" id="CLU_041041_0_0_1"/>
<reference evidence="3 4" key="1">
    <citation type="submission" date="2015-01" db="EMBL/GenBank/DDBJ databases">
        <title>The Genome Sequence of Exophiala xenobiotica CBS118157.</title>
        <authorList>
            <consortium name="The Broad Institute Genomics Platform"/>
            <person name="Cuomo C."/>
            <person name="de Hoog S."/>
            <person name="Gorbushina A."/>
            <person name="Stielow B."/>
            <person name="Teixiera M."/>
            <person name="Abouelleil A."/>
            <person name="Chapman S.B."/>
            <person name="Priest M."/>
            <person name="Young S.K."/>
            <person name="Wortman J."/>
            <person name="Nusbaum C."/>
            <person name="Birren B."/>
        </authorList>
    </citation>
    <scope>NUCLEOTIDE SEQUENCE [LARGE SCALE GENOMIC DNA]</scope>
    <source>
        <strain evidence="3 4">CBS 118157</strain>
    </source>
</reference>
<organism evidence="3 4">
    <name type="scientific">Exophiala xenobiotica</name>
    <dbReference type="NCBI Taxonomy" id="348802"/>
    <lineage>
        <taxon>Eukaryota</taxon>
        <taxon>Fungi</taxon>
        <taxon>Dikarya</taxon>
        <taxon>Ascomycota</taxon>
        <taxon>Pezizomycotina</taxon>
        <taxon>Eurotiomycetes</taxon>
        <taxon>Chaetothyriomycetidae</taxon>
        <taxon>Chaetothyriales</taxon>
        <taxon>Herpotrichiellaceae</taxon>
        <taxon>Exophiala</taxon>
    </lineage>
</organism>
<dbReference type="Pfam" id="PF02668">
    <property type="entry name" value="TauD"/>
    <property type="match status" value="1"/>
</dbReference>
<gene>
    <name evidence="3" type="ORF">PV05_06923</name>
</gene>
<dbReference type="AlphaFoldDB" id="A0A0D2CWN5"/>
<dbReference type="OrthoDB" id="4119996at2759"/>